<protein>
    <submittedName>
        <fullName evidence="1">DDE 3 domain-containing protein</fullName>
    </submittedName>
</protein>
<proteinExistence type="predicted"/>
<accession>A0A6G0VJJ6</accession>
<gene>
    <name evidence="1" type="ORF">FWK35_00032815</name>
</gene>
<dbReference type="AlphaFoldDB" id="A0A6G0VJJ6"/>
<comment type="caution">
    <text evidence="1">The sequence shown here is derived from an EMBL/GenBank/DDBJ whole genome shotgun (WGS) entry which is preliminary data.</text>
</comment>
<dbReference type="PANTHER" id="PTHR33939:SF1">
    <property type="entry name" value="DUF4371 DOMAIN-CONTAINING PROTEIN"/>
    <property type="match status" value="1"/>
</dbReference>
<reference evidence="1 2" key="1">
    <citation type="submission" date="2019-08" db="EMBL/GenBank/DDBJ databases">
        <title>Whole genome of Aphis craccivora.</title>
        <authorList>
            <person name="Voronova N.V."/>
            <person name="Shulinski R.S."/>
            <person name="Bandarenka Y.V."/>
            <person name="Zhorov D.G."/>
            <person name="Warner D."/>
        </authorList>
    </citation>
    <scope>NUCLEOTIDE SEQUENCE [LARGE SCALE GENOMIC DNA]</scope>
    <source>
        <strain evidence="1">180601</strain>
        <tissue evidence="1">Whole Body</tissue>
    </source>
</reference>
<evidence type="ECO:0000313" key="2">
    <source>
        <dbReference type="Proteomes" id="UP000478052"/>
    </source>
</evidence>
<dbReference type="EMBL" id="VUJU01016046">
    <property type="protein sequence ID" value="KAF0691103.1"/>
    <property type="molecule type" value="Genomic_DNA"/>
</dbReference>
<dbReference type="InterPro" id="IPR036397">
    <property type="entry name" value="RNaseH_sf"/>
</dbReference>
<name>A0A6G0VJJ6_APHCR</name>
<keyword evidence="2" id="KW-1185">Reference proteome</keyword>
<dbReference type="PANTHER" id="PTHR33939">
    <property type="entry name" value="PROTEIN CBG22215"/>
    <property type="match status" value="1"/>
</dbReference>
<dbReference type="Proteomes" id="UP000478052">
    <property type="component" value="Unassembled WGS sequence"/>
</dbReference>
<sequence length="242" mass="28497">MCQLSYREIIVAVSKTTGIGQRTVQTTLAQYKKEGTASSPNKKRINWTNLLKMSYYDKKFTIFGGDVRFQQPKLPDLKRLSFQKFALIEREDLISWRRGYLFKIRHCCAQNRPVYYLDDTWVNLTQVRHNRTWVDSTVKSTRDAFLKGLTPGQKEPSGKENAIIVMDNASYHSVKKHKIPVKSWKKPTIIGWFESKYEIIEHHTVKIDLMEKYDHYAIDEYAKEHNEIVLRLPPYHCELNPI</sequence>
<dbReference type="GO" id="GO:0003676">
    <property type="term" value="F:nucleic acid binding"/>
    <property type="evidence" value="ECO:0007669"/>
    <property type="project" value="InterPro"/>
</dbReference>
<organism evidence="1 2">
    <name type="scientific">Aphis craccivora</name>
    <name type="common">Cowpea aphid</name>
    <dbReference type="NCBI Taxonomy" id="307492"/>
    <lineage>
        <taxon>Eukaryota</taxon>
        <taxon>Metazoa</taxon>
        <taxon>Ecdysozoa</taxon>
        <taxon>Arthropoda</taxon>
        <taxon>Hexapoda</taxon>
        <taxon>Insecta</taxon>
        <taxon>Pterygota</taxon>
        <taxon>Neoptera</taxon>
        <taxon>Paraneoptera</taxon>
        <taxon>Hemiptera</taxon>
        <taxon>Sternorrhyncha</taxon>
        <taxon>Aphidomorpha</taxon>
        <taxon>Aphidoidea</taxon>
        <taxon>Aphididae</taxon>
        <taxon>Aphidini</taxon>
        <taxon>Aphis</taxon>
        <taxon>Aphis</taxon>
    </lineage>
</organism>
<dbReference type="Gene3D" id="3.30.420.10">
    <property type="entry name" value="Ribonuclease H-like superfamily/Ribonuclease H"/>
    <property type="match status" value="1"/>
</dbReference>
<evidence type="ECO:0000313" key="1">
    <source>
        <dbReference type="EMBL" id="KAF0691103.1"/>
    </source>
</evidence>
<dbReference type="OrthoDB" id="10039611at2759"/>